<dbReference type="EMBL" id="WJQU01000002">
    <property type="protein sequence ID" value="KAJ6643054.1"/>
    <property type="molecule type" value="Genomic_DNA"/>
</dbReference>
<dbReference type="Proteomes" id="UP001151699">
    <property type="component" value="Chromosome B"/>
</dbReference>
<evidence type="ECO:0000313" key="1">
    <source>
        <dbReference type="EMBL" id="KAJ6643053.1"/>
    </source>
</evidence>
<comment type="caution">
    <text evidence="2">The sequence shown here is derived from an EMBL/GenBank/DDBJ whole genome shotgun (WGS) entry which is preliminary data.</text>
</comment>
<evidence type="ECO:0000313" key="3">
    <source>
        <dbReference type="Proteomes" id="UP001151699"/>
    </source>
</evidence>
<sequence length="94" mass="10135">MNNFVGSISSLNLVQNCNVNNSSSATLMGHENEPSNEIINIVDTTPQSFGLLSASLNETENQFDKRADSNGQKRARSVVVSNIGKDVSADYLTD</sequence>
<dbReference type="AlphaFoldDB" id="A0A9Q0N3V9"/>
<dbReference type="EMBL" id="WJQU01000002">
    <property type="protein sequence ID" value="KAJ6643053.1"/>
    <property type="molecule type" value="Genomic_DNA"/>
</dbReference>
<organism evidence="2 3">
    <name type="scientific">Pseudolycoriella hygida</name>
    <dbReference type="NCBI Taxonomy" id="35572"/>
    <lineage>
        <taxon>Eukaryota</taxon>
        <taxon>Metazoa</taxon>
        <taxon>Ecdysozoa</taxon>
        <taxon>Arthropoda</taxon>
        <taxon>Hexapoda</taxon>
        <taxon>Insecta</taxon>
        <taxon>Pterygota</taxon>
        <taxon>Neoptera</taxon>
        <taxon>Endopterygota</taxon>
        <taxon>Diptera</taxon>
        <taxon>Nematocera</taxon>
        <taxon>Sciaroidea</taxon>
        <taxon>Sciaridae</taxon>
        <taxon>Pseudolycoriella</taxon>
    </lineage>
</organism>
<accession>A0A9Q0N3V9</accession>
<gene>
    <name evidence="1" type="ORF">Bhyg_08009</name>
    <name evidence="2" type="ORF">Bhyg_08010</name>
</gene>
<keyword evidence="3" id="KW-1185">Reference proteome</keyword>
<name>A0A9Q0N3V9_9DIPT</name>
<proteinExistence type="predicted"/>
<reference evidence="2" key="1">
    <citation type="submission" date="2022-07" db="EMBL/GenBank/DDBJ databases">
        <authorList>
            <person name="Trinca V."/>
            <person name="Uliana J.V.C."/>
            <person name="Torres T.T."/>
            <person name="Ward R.J."/>
            <person name="Monesi N."/>
        </authorList>
    </citation>
    <scope>NUCLEOTIDE SEQUENCE</scope>
    <source>
        <strain evidence="2">HSMRA1968</strain>
        <tissue evidence="2">Whole embryos</tissue>
    </source>
</reference>
<evidence type="ECO:0000313" key="2">
    <source>
        <dbReference type="EMBL" id="KAJ6643054.1"/>
    </source>
</evidence>
<protein>
    <submittedName>
        <fullName evidence="2">Uncharacterized protein</fullName>
    </submittedName>
</protein>